<dbReference type="EMBL" id="CP036291">
    <property type="protein sequence ID" value="QDU90287.1"/>
    <property type="molecule type" value="Genomic_DNA"/>
</dbReference>
<evidence type="ECO:0000259" key="5">
    <source>
        <dbReference type="Pfam" id="PF04542"/>
    </source>
</evidence>
<dbReference type="PANTHER" id="PTHR43133:SF51">
    <property type="entry name" value="RNA POLYMERASE SIGMA FACTOR"/>
    <property type="match status" value="1"/>
</dbReference>
<evidence type="ECO:0000256" key="4">
    <source>
        <dbReference type="ARBA" id="ARBA00023163"/>
    </source>
</evidence>
<dbReference type="InterPro" id="IPR036388">
    <property type="entry name" value="WH-like_DNA-bd_sf"/>
</dbReference>
<evidence type="ECO:0000256" key="2">
    <source>
        <dbReference type="ARBA" id="ARBA00023015"/>
    </source>
</evidence>
<dbReference type="AlphaFoldDB" id="A0A518DFN0"/>
<keyword evidence="3" id="KW-0731">Sigma factor</keyword>
<sequence>MARTGFPAPPAEKMDDRSIAALLTISENRSRILAVIVSMVGDFEAAEDLFQEAVLEILKSEQRYDPTRSFVPWACGVARNVVLEHWRRQAKMPSSGLSELIAELAMIVAEGEEDVWRRERVALRGCVQRLPDRMQKLLLLRYGHNLKGQALAESAAVRVGSLRTTLARLRSKLRECIESKVAHAIPEATA</sequence>
<dbReference type="SUPFAM" id="SSF88659">
    <property type="entry name" value="Sigma3 and sigma4 domains of RNA polymerase sigma factors"/>
    <property type="match status" value="1"/>
</dbReference>
<dbReference type="InterPro" id="IPR039425">
    <property type="entry name" value="RNA_pol_sigma-70-like"/>
</dbReference>
<dbReference type="KEGG" id="pnd:Pla175_36900"/>
<evidence type="ECO:0000256" key="1">
    <source>
        <dbReference type="ARBA" id="ARBA00010641"/>
    </source>
</evidence>
<reference evidence="6 7" key="1">
    <citation type="submission" date="2019-02" db="EMBL/GenBank/DDBJ databases">
        <title>Deep-cultivation of Planctomycetes and their phenomic and genomic characterization uncovers novel biology.</title>
        <authorList>
            <person name="Wiegand S."/>
            <person name="Jogler M."/>
            <person name="Boedeker C."/>
            <person name="Pinto D."/>
            <person name="Vollmers J."/>
            <person name="Rivas-Marin E."/>
            <person name="Kohn T."/>
            <person name="Peeters S.H."/>
            <person name="Heuer A."/>
            <person name="Rast P."/>
            <person name="Oberbeckmann S."/>
            <person name="Bunk B."/>
            <person name="Jeske O."/>
            <person name="Meyerdierks A."/>
            <person name="Storesund J.E."/>
            <person name="Kallscheuer N."/>
            <person name="Luecker S."/>
            <person name="Lage O.M."/>
            <person name="Pohl T."/>
            <person name="Merkel B.J."/>
            <person name="Hornburger P."/>
            <person name="Mueller R.-W."/>
            <person name="Bruemmer F."/>
            <person name="Labrenz M."/>
            <person name="Spormann A.M."/>
            <person name="Op den Camp H."/>
            <person name="Overmann J."/>
            <person name="Amann R."/>
            <person name="Jetten M.S.M."/>
            <person name="Mascher T."/>
            <person name="Medema M.H."/>
            <person name="Devos D.P."/>
            <person name="Kaster A.-K."/>
            <person name="Ovreas L."/>
            <person name="Rohde M."/>
            <person name="Galperin M.Y."/>
            <person name="Jogler C."/>
        </authorList>
    </citation>
    <scope>NUCLEOTIDE SEQUENCE [LARGE SCALE GENOMIC DNA]</scope>
    <source>
        <strain evidence="6 7">Pla175</strain>
    </source>
</reference>
<dbReference type="InterPro" id="IPR013324">
    <property type="entry name" value="RNA_pol_sigma_r3/r4-like"/>
</dbReference>
<dbReference type="InterPro" id="IPR014284">
    <property type="entry name" value="RNA_pol_sigma-70_dom"/>
</dbReference>
<organism evidence="6 7">
    <name type="scientific">Pirellulimonas nuda</name>
    <dbReference type="NCBI Taxonomy" id="2528009"/>
    <lineage>
        <taxon>Bacteria</taxon>
        <taxon>Pseudomonadati</taxon>
        <taxon>Planctomycetota</taxon>
        <taxon>Planctomycetia</taxon>
        <taxon>Pirellulales</taxon>
        <taxon>Lacipirellulaceae</taxon>
        <taxon>Pirellulimonas</taxon>
    </lineage>
</organism>
<evidence type="ECO:0000313" key="6">
    <source>
        <dbReference type="EMBL" id="QDU90287.1"/>
    </source>
</evidence>
<keyword evidence="4" id="KW-0804">Transcription</keyword>
<keyword evidence="2" id="KW-0805">Transcription regulation</keyword>
<protein>
    <submittedName>
        <fullName evidence="6">ECF RNA polymerase sigma factor SigW</fullName>
    </submittedName>
</protein>
<dbReference type="InterPro" id="IPR013325">
    <property type="entry name" value="RNA_pol_sigma_r2"/>
</dbReference>
<evidence type="ECO:0000256" key="3">
    <source>
        <dbReference type="ARBA" id="ARBA00023082"/>
    </source>
</evidence>
<feature type="domain" description="RNA polymerase sigma-70 region 2" evidence="5">
    <location>
        <begin position="25"/>
        <end position="91"/>
    </location>
</feature>
<dbReference type="Pfam" id="PF04542">
    <property type="entry name" value="Sigma70_r2"/>
    <property type="match status" value="1"/>
</dbReference>
<dbReference type="Gene3D" id="1.10.10.10">
    <property type="entry name" value="Winged helix-like DNA-binding domain superfamily/Winged helix DNA-binding domain"/>
    <property type="match status" value="1"/>
</dbReference>
<dbReference type="GO" id="GO:0016987">
    <property type="term" value="F:sigma factor activity"/>
    <property type="evidence" value="ECO:0007669"/>
    <property type="project" value="UniProtKB-KW"/>
</dbReference>
<evidence type="ECO:0000313" key="7">
    <source>
        <dbReference type="Proteomes" id="UP000317429"/>
    </source>
</evidence>
<dbReference type="GO" id="GO:0006352">
    <property type="term" value="P:DNA-templated transcription initiation"/>
    <property type="evidence" value="ECO:0007669"/>
    <property type="project" value="InterPro"/>
</dbReference>
<dbReference type="PANTHER" id="PTHR43133">
    <property type="entry name" value="RNA POLYMERASE ECF-TYPE SIGMA FACTO"/>
    <property type="match status" value="1"/>
</dbReference>
<gene>
    <name evidence="6" type="primary">sigW_5</name>
    <name evidence="6" type="ORF">Pla175_36900</name>
</gene>
<comment type="similarity">
    <text evidence="1">Belongs to the sigma-70 factor family. ECF subfamily.</text>
</comment>
<dbReference type="Proteomes" id="UP000317429">
    <property type="component" value="Chromosome"/>
</dbReference>
<dbReference type="SUPFAM" id="SSF88946">
    <property type="entry name" value="Sigma2 domain of RNA polymerase sigma factors"/>
    <property type="match status" value="1"/>
</dbReference>
<dbReference type="InterPro" id="IPR007627">
    <property type="entry name" value="RNA_pol_sigma70_r2"/>
</dbReference>
<dbReference type="NCBIfam" id="TIGR02937">
    <property type="entry name" value="sigma70-ECF"/>
    <property type="match status" value="1"/>
</dbReference>
<name>A0A518DFN0_9BACT</name>
<dbReference type="Gene3D" id="1.10.1740.10">
    <property type="match status" value="1"/>
</dbReference>
<keyword evidence="7" id="KW-1185">Reference proteome</keyword>
<accession>A0A518DFN0</accession>
<proteinExistence type="inferred from homology"/>